<evidence type="ECO:0000313" key="1">
    <source>
        <dbReference type="EMBL" id="GAA4564822.1"/>
    </source>
</evidence>
<sequence>MAYPRQPLFAPNGAVATSQPLAAAAGLAVLRRGGNAVDAALAAAITLTVVQPPSNDIGGDLFAIVWDGERLHGLNASGRSPAALTRELVLVATDHQAATPADALGGAQAQGPAMPARGWLPVTVPGAPAGWRDLHDRFGSLPFAELFSDAIGYAERGYPVAAGTAASWARAVAAPGPAGAEFAEFDRVFTVGGRAPRPGEWWRNPDAAGTLRRIAETGAADFYRGRIAAAIDAHAARTGGLITGDDLARHTSTWLDPVSVGYRGHEVWELPPNGQGVAALLALHILDGVDLAALPPEERLHWQIEAVKLGFADAHAYVADPEHASVPTAALLDPGYAATRRALVTDRAGDPVAGDPERGGTVYLCTADSGGMMVSLIQSTYLAFGSRVVLPGHGFALQNRGTGFRLDPAHPNAVGPAKRPFHTIIPGFLTRDGAPVGPFGVMGGHMQPQGHVQLLSATLDAGRDPQAALDAPRWYWHAGRAVLVEPELAAAADLVAGLRARGHEVTVATEPAVFGYGQAIWRHTGGGYVAGSESRVDGAMLGW</sequence>
<dbReference type="PRINTS" id="PR01210">
    <property type="entry name" value="GGTRANSPTASE"/>
</dbReference>
<dbReference type="Gene3D" id="3.60.20.40">
    <property type="match status" value="1"/>
</dbReference>
<dbReference type="RefSeq" id="WP_346116812.1">
    <property type="nucleotide sequence ID" value="NZ_BAABGU010000004.1"/>
</dbReference>
<dbReference type="InterPro" id="IPR043137">
    <property type="entry name" value="GGT_ssub_C"/>
</dbReference>
<keyword evidence="2" id="KW-1185">Reference proteome</keyword>
<dbReference type="PANTHER" id="PTHR43881">
    <property type="entry name" value="GAMMA-GLUTAMYLTRANSPEPTIDASE (AFU_ORTHOLOGUE AFUA_4G13580)"/>
    <property type="match status" value="1"/>
</dbReference>
<dbReference type="Proteomes" id="UP001500307">
    <property type="component" value="Unassembled WGS sequence"/>
</dbReference>
<dbReference type="SUPFAM" id="SSF56235">
    <property type="entry name" value="N-terminal nucleophile aminohydrolases (Ntn hydrolases)"/>
    <property type="match status" value="1"/>
</dbReference>
<dbReference type="EMBL" id="BAABGU010000004">
    <property type="protein sequence ID" value="GAA4564822.1"/>
    <property type="molecule type" value="Genomic_DNA"/>
</dbReference>
<dbReference type="InterPro" id="IPR029055">
    <property type="entry name" value="Ntn_hydrolases_N"/>
</dbReference>
<protein>
    <submittedName>
        <fullName evidence="1">Gamma-glutamyltransferase family protein</fullName>
    </submittedName>
</protein>
<dbReference type="InterPro" id="IPR052896">
    <property type="entry name" value="GGT-like_enzyme"/>
</dbReference>
<comment type="caution">
    <text evidence="1">The sequence shown here is derived from an EMBL/GenBank/DDBJ whole genome shotgun (WGS) entry which is preliminary data.</text>
</comment>
<dbReference type="Gene3D" id="1.10.246.130">
    <property type="match status" value="1"/>
</dbReference>
<organism evidence="1 2">
    <name type="scientific">Micromonospora coerulea</name>
    <dbReference type="NCBI Taxonomy" id="47856"/>
    <lineage>
        <taxon>Bacteria</taxon>
        <taxon>Bacillati</taxon>
        <taxon>Actinomycetota</taxon>
        <taxon>Actinomycetes</taxon>
        <taxon>Micromonosporales</taxon>
        <taxon>Micromonosporaceae</taxon>
        <taxon>Micromonospora</taxon>
    </lineage>
</organism>
<proteinExistence type="predicted"/>
<accession>A0ABP8S957</accession>
<evidence type="ECO:0000313" key="2">
    <source>
        <dbReference type="Proteomes" id="UP001500307"/>
    </source>
</evidence>
<reference evidence="2" key="1">
    <citation type="journal article" date="2019" name="Int. J. Syst. Evol. Microbiol.">
        <title>The Global Catalogue of Microorganisms (GCM) 10K type strain sequencing project: providing services to taxonomists for standard genome sequencing and annotation.</title>
        <authorList>
            <consortium name="The Broad Institute Genomics Platform"/>
            <consortium name="The Broad Institute Genome Sequencing Center for Infectious Disease"/>
            <person name="Wu L."/>
            <person name="Ma J."/>
        </authorList>
    </citation>
    <scope>NUCLEOTIDE SEQUENCE [LARGE SCALE GENOMIC DNA]</scope>
    <source>
        <strain evidence="2">JCM 3175</strain>
    </source>
</reference>
<name>A0ABP8S957_9ACTN</name>
<dbReference type="InterPro" id="IPR043138">
    <property type="entry name" value="GGT_lsub"/>
</dbReference>
<gene>
    <name evidence="1" type="ORF">GCM10023176_11600</name>
</gene>
<dbReference type="PANTHER" id="PTHR43881:SF1">
    <property type="entry name" value="GAMMA-GLUTAMYLTRANSPEPTIDASE (AFU_ORTHOLOGUE AFUA_4G13580)"/>
    <property type="match status" value="1"/>
</dbReference>
<dbReference type="Pfam" id="PF01019">
    <property type="entry name" value="G_glu_transpept"/>
    <property type="match status" value="1"/>
</dbReference>